<protein>
    <submittedName>
        <fullName evidence="9">Iron ABC transporter permease</fullName>
    </submittedName>
</protein>
<evidence type="ECO:0000256" key="6">
    <source>
        <dbReference type="ARBA" id="ARBA00022989"/>
    </source>
</evidence>
<name>A0A399J6G5_9MICC</name>
<organism evidence="9 10">
    <name type="scientific">Galactobacter valiniphilus</name>
    <dbReference type="NCBI Taxonomy" id="2676122"/>
    <lineage>
        <taxon>Bacteria</taxon>
        <taxon>Bacillati</taxon>
        <taxon>Actinomycetota</taxon>
        <taxon>Actinomycetes</taxon>
        <taxon>Micrococcales</taxon>
        <taxon>Micrococcaceae</taxon>
        <taxon>Galactobacter</taxon>
    </lineage>
</organism>
<evidence type="ECO:0000256" key="5">
    <source>
        <dbReference type="ARBA" id="ARBA00022692"/>
    </source>
</evidence>
<dbReference type="AlphaFoldDB" id="A0A399J6G5"/>
<sequence length="348" mass="35637">MRPVLPGRRAARLLIPLLAIALVALLIVSVAVGTVQVSLLDAARLILGHLVPGMPWMSDGSYTVLQDTAVWQFRLPRALLAAVVGACLALAGALLQVVVRNPLAEPYILGVSAGAGLGAASSIVLGFAAATWVLGTSAFLGALVATIAVYFLSRRRGRITPERLILAGVALGALFSALTSYLTITTEAQNVYGILFFLLGSVSAATLSSVILPAAALLVAVVFTAARTRPLNALLAGDAVAAGLGVDVQRVRTQTLVVAALVTGAAVSVAGGVGFVGLVVPHIARLLVGPDHRRLVPVALLGGAVFLVAADLLSRTVAQPTEVPLGILTAVTGAPFFLWLLRRQGGVK</sequence>
<comment type="subcellular location">
    <subcellularLocation>
        <location evidence="1">Cell membrane</location>
        <topology evidence="1">Multi-pass membrane protein</topology>
    </subcellularLocation>
</comment>
<dbReference type="InterPro" id="IPR000522">
    <property type="entry name" value="ABC_transptr_permease_BtuC"/>
</dbReference>
<gene>
    <name evidence="9" type="ORF">DWB68_14675</name>
</gene>
<feature type="transmembrane region" description="Helical" evidence="8">
    <location>
        <begin position="323"/>
        <end position="341"/>
    </location>
</feature>
<feature type="transmembrane region" description="Helical" evidence="8">
    <location>
        <begin position="258"/>
        <end position="283"/>
    </location>
</feature>
<evidence type="ECO:0000256" key="1">
    <source>
        <dbReference type="ARBA" id="ARBA00004651"/>
    </source>
</evidence>
<evidence type="ECO:0000256" key="3">
    <source>
        <dbReference type="ARBA" id="ARBA00022448"/>
    </source>
</evidence>
<comment type="caution">
    <text evidence="9">The sequence shown here is derived from an EMBL/GenBank/DDBJ whole genome shotgun (WGS) entry which is preliminary data.</text>
</comment>
<evidence type="ECO:0000256" key="8">
    <source>
        <dbReference type="SAM" id="Phobius"/>
    </source>
</evidence>
<dbReference type="CDD" id="cd06550">
    <property type="entry name" value="TM_ABC_iron-siderophores_like"/>
    <property type="match status" value="1"/>
</dbReference>
<dbReference type="Proteomes" id="UP000265419">
    <property type="component" value="Unassembled WGS sequence"/>
</dbReference>
<feature type="transmembrane region" description="Helical" evidence="8">
    <location>
        <begin position="190"/>
        <end position="223"/>
    </location>
</feature>
<feature type="transmembrane region" description="Helical" evidence="8">
    <location>
        <begin position="164"/>
        <end position="184"/>
    </location>
</feature>
<evidence type="ECO:0000256" key="2">
    <source>
        <dbReference type="ARBA" id="ARBA00007935"/>
    </source>
</evidence>
<keyword evidence="6 8" id="KW-1133">Transmembrane helix</keyword>
<keyword evidence="3" id="KW-0813">Transport</keyword>
<dbReference type="GO" id="GO:0005886">
    <property type="term" value="C:plasma membrane"/>
    <property type="evidence" value="ECO:0007669"/>
    <property type="project" value="UniProtKB-SubCell"/>
</dbReference>
<accession>A0A399J6G5</accession>
<feature type="transmembrane region" description="Helical" evidence="8">
    <location>
        <begin position="106"/>
        <end position="126"/>
    </location>
</feature>
<proteinExistence type="inferred from homology"/>
<evidence type="ECO:0000313" key="10">
    <source>
        <dbReference type="Proteomes" id="UP000265419"/>
    </source>
</evidence>
<evidence type="ECO:0000313" key="9">
    <source>
        <dbReference type="EMBL" id="RII41053.1"/>
    </source>
</evidence>
<dbReference type="Pfam" id="PF01032">
    <property type="entry name" value="FecCD"/>
    <property type="match status" value="1"/>
</dbReference>
<dbReference type="InterPro" id="IPR037294">
    <property type="entry name" value="ABC_BtuC-like"/>
</dbReference>
<comment type="similarity">
    <text evidence="2">Belongs to the binding-protein-dependent transport system permease family. FecCD subfamily.</text>
</comment>
<keyword evidence="7 8" id="KW-0472">Membrane</keyword>
<evidence type="ECO:0000256" key="7">
    <source>
        <dbReference type="ARBA" id="ARBA00023136"/>
    </source>
</evidence>
<feature type="transmembrane region" description="Helical" evidence="8">
    <location>
        <begin position="78"/>
        <end position="99"/>
    </location>
</feature>
<dbReference type="SUPFAM" id="SSF81345">
    <property type="entry name" value="ABC transporter involved in vitamin B12 uptake, BtuC"/>
    <property type="match status" value="1"/>
</dbReference>
<keyword evidence="4" id="KW-1003">Cell membrane</keyword>
<feature type="transmembrane region" description="Helical" evidence="8">
    <location>
        <begin position="132"/>
        <end position="152"/>
    </location>
</feature>
<dbReference type="GO" id="GO:0022857">
    <property type="term" value="F:transmembrane transporter activity"/>
    <property type="evidence" value="ECO:0007669"/>
    <property type="project" value="InterPro"/>
</dbReference>
<keyword evidence="10" id="KW-1185">Reference proteome</keyword>
<dbReference type="PANTHER" id="PTHR30472">
    <property type="entry name" value="FERRIC ENTEROBACTIN TRANSPORT SYSTEM PERMEASE PROTEIN"/>
    <property type="match status" value="1"/>
</dbReference>
<dbReference type="Gene3D" id="1.10.3470.10">
    <property type="entry name" value="ABC transporter involved in vitamin B12 uptake, BtuC"/>
    <property type="match status" value="1"/>
</dbReference>
<dbReference type="FunFam" id="1.10.3470.10:FF:000001">
    <property type="entry name" value="Vitamin B12 ABC transporter permease BtuC"/>
    <property type="match status" value="1"/>
</dbReference>
<feature type="transmembrane region" description="Helical" evidence="8">
    <location>
        <begin position="295"/>
        <end position="317"/>
    </location>
</feature>
<reference evidence="9 10" key="1">
    <citation type="submission" date="2018-07" db="EMBL/GenBank/DDBJ databases">
        <title>Arthrobacter sp. nov., isolated from raw cow's milk with high bacterial count.</title>
        <authorList>
            <person name="Hahne J."/>
            <person name="Isele D."/>
            <person name="Lipski A."/>
        </authorList>
    </citation>
    <scope>NUCLEOTIDE SEQUENCE [LARGE SCALE GENOMIC DNA]</scope>
    <source>
        <strain evidence="9 10">JZ R-35</strain>
    </source>
</reference>
<dbReference type="PANTHER" id="PTHR30472:SF67">
    <property type="entry name" value="PERMEASE OF ABC TRANSPORTER-RELATED"/>
    <property type="match status" value="1"/>
</dbReference>
<dbReference type="EMBL" id="QQXK01000039">
    <property type="protein sequence ID" value="RII41053.1"/>
    <property type="molecule type" value="Genomic_DNA"/>
</dbReference>
<evidence type="ECO:0000256" key="4">
    <source>
        <dbReference type="ARBA" id="ARBA00022475"/>
    </source>
</evidence>
<keyword evidence="5 8" id="KW-0812">Transmembrane</keyword>
<dbReference type="GO" id="GO:0033214">
    <property type="term" value="P:siderophore-iron import into cell"/>
    <property type="evidence" value="ECO:0007669"/>
    <property type="project" value="TreeGrafter"/>
</dbReference>